<keyword evidence="1" id="KW-0812">Transmembrane</keyword>
<keyword evidence="3" id="KW-1185">Reference proteome</keyword>
<evidence type="ECO:0000256" key="1">
    <source>
        <dbReference type="SAM" id="Phobius"/>
    </source>
</evidence>
<dbReference type="AlphaFoldDB" id="A0A2T3HQ94"/>
<dbReference type="InterPro" id="IPR021257">
    <property type="entry name" value="DUF2809"/>
</dbReference>
<reference evidence="2 3" key="1">
    <citation type="submission" date="2018-03" db="EMBL/GenBank/DDBJ databases">
        <authorList>
            <person name="Keele B.F."/>
        </authorList>
    </citation>
    <scope>NUCLEOTIDE SEQUENCE [LARGE SCALE GENOMIC DNA]</scope>
    <source>
        <strain evidence="2 3">YL28-9</strain>
    </source>
</reference>
<sequence length="135" mass="15240">MDGNRIRFRWSAGYFMVALLLFITELLIALYVHDNFVRPYVGDFLVVIFIYAFIRTFWALPPGPLLIGVFLFACAIETAQYLDLVKRIGLENSPAARTVLGTFFSWNDIAAYALGCLSVTGVEWAIRNRPKPAIS</sequence>
<comment type="caution">
    <text evidence="2">The sequence shown here is derived from an EMBL/GenBank/DDBJ whole genome shotgun (WGS) entry which is preliminary data.</text>
</comment>
<evidence type="ECO:0000313" key="2">
    <source>
        <dbReference type="EMBL" id="PST84635.1"/>
    </source>
</evidence>
<dbReference type="EMBL" id="PYLS01000001">
    <property type="protein sequence ID" value="PST84635.1"/>
    <property type="molecule type" value="Genomic_DNA"/>
</dbReference>
<keyword evidence="1" id="KW-1133">Transmembrane helix</keyword>
<protein>
    <submittedName>
        <fullName evidence="2">DUF2809 domain-containing protein</fullName>
    </submittedName>
</protein>
<organism evidence="2 3">
    <name type="scientific">Pedobacter yulinensis</name>
    <dbReference type="NCBI Taxonomy" id="2126353"/>
    <lineage>
        <taxon>Bacteria</taxon>
        <taxon>Pseudomonadati</taxon>
        <taxon>Bacteroidota</taxon>
        <taxon>Sphingobacteriia</taxon>
        <taxon>Sphingobacteriales</taxon>
        <taxon>Sphingobacteriaceae</taxon>
        <taxon>Pedobacter</taxon>
    </lineage>
</organism>
<accession>A0A2T3HQ94</accession>
<evidence type="ECO:0000313" key="3">
    <source>
        <dbReference type="Proteomes" id="UP000240912"/>
    </source>
</evidence>
<gene>
    <name evidence="2" type="ORF">C7T94_00415</name>
</gene>
<dbReference type="OrthoDB" id="5360192at2"/>
<dbReference type="Pfam" id="PF10990">
    <property type="entry name" value="DUF2809"/>
    <property type="match status" value="1"/>
</dbReference>
<feature type="transmembrane region" description="Helical" evidence="1">
    <location>
        <begin position="12"/>
        <end position="33"/>
    </location>
</feature>
<dbReference type="Proteomes" id="UP000240912">
    <property type="component" value="Unassembled WGS sequence"/>
</dbReference>
<name>A0A2T3HQ94_9SPHI</name>
<proteinExistence type="predicted"/>
<keyword evidence="1" id="KW-0472">Membrane</keyword>